<name>A0ABT3WW99_9BACL</name>
<gene>
    <name evidence="1" type="ORF">OS242_03105</name>
</gene>
<proteinExistence type="predicted"/>
<dbReference type="EMBL" id="JAPMLT010000001">
    <property type="protein sequence ID" value="MCX7568949.1"/>
    <property type="molecule type" value="Genomic_DNA"/>
</dbReference>
<evidence type="ECO:0000313" key="1">
    <source>
        <dbReference type="EMBL" id="MCX7568949.1"/>
    </source>
</evidence>
<organism evidence="1 2">
    <name type="scientific">Tumebacillus lacus</name>
    <dbReference type="NCBI Taxonomy" id="2995335"/>
    <lineage>
        <taxon>Bacteria</taxon>
        <taxon>Bacillati</taxon>
        <taxon>Bacillota</taxon>
        <taxon>Bacilli</taxon>
        <taxon>Bacillales</taxon>
        <taxon>Alicyclobacillaceae</taxon>
        <taxon>Tumebacillus</taxon>
    </lineage>
</organism>
<accession>A0ABT3WW99</accession>
<dbReference type="Proteomes" id="UP001208017">
    <property type="component" value="Unassembled WGS sequence"/>
</dbReference>
<comment type="caution">
    <text evidence="1">The sequence shown here is derived from an EMBL/GenBank/DDBJ whole genome shotgun (WGS) entry which is preliminary data.</text>
</comment>
<protein>
    <submittedName>
        <fullName evidence="1">DUF3189 family protein</fullName>
    </submittedName>
</protein>
<dbReference type="RefSeq" id="WP_267150181.1">
    <property type="nucleotide sequence ID" value="NZ_JAPMLT010000001.1"/>
</dbReference>
<reference evidence="1 2" key="1">
    <citation type="submission" date="2022-11" db="EMBL/GenBank/DDBJ databases">
        <title>Study of microbial diversity in lake waters.</title>
        <authorList>
            <person name="Zhang J."/>
        </authorList>
    </citation>
    <scope>NUCLEOTIDE SEQUENCE [LARGE SCALE GENOMIC DNA]</scope>
    <source>
        <strain evidence="1 2">DT12</strain>
    </source>
</reference>
<sequence>MHVIYYCYGSAHSSVASAAIHLGRLPSDRVPTQEEVLRLTDFDQVESWQIGTLFFKGHDEFDNPVYTLGLGPEQAVAKQALLSFLDRLGLDTGNLFLNHALPHINRYAKAGGALSRRYGLVKWGRPLSAYGIRRDYFKLVEFVQGVKVEESRRMMHKHGG</sequence>
<keyword evidence="2" id="KW-1185">Reference proteome</keyword>
<evidence type="ECO:0000313" key="2">
    <source>
        <dbReference type="Proteomes" id="UP001208017"/>
    </source>
</evidence>
<dbReference type="InterPro" id="IPR021525">
    <property type="entry name" value="DUF3189"/>
</dbReference>
<dbReference type="Pfam" id="PF11385">
    <property type="entry name" value="DUF3189"/>
    <property type="match status" value="1"/>
</dbReference>